<evidence type="ECO:0000259" key="5">
    <source>
        <dbReference type="SMART" id="SM00421"/>
    </source>
</evidence>
<keyword evidence="4" id="KW-0812">Transmembrane</keyword>
<evidence type="ECO:0000256" key="3">
    <source>
        <dbReference type="ARBA" id="ARBA00023163"/>
    </source>
</evidence>
<dbReference type="PRINTS" id="PR00038">
    <property type="entry name" value="HTHLUXR"/>
</dbReference>
<reference evidence="6" key="1">
    <citation type="submission" date="2012-03" db="EMBL/GenBank/DDBJ databases">
        <title>Functional metagenomics reveals considerable lignocellulase gene clusters in the gut microbiome of a wood-feeding higher termite.</title>
        <authorList>
            <person name="Liu N."/>
        </authorList>
    </citation>
    <scope>NUCLEOTIDE SEQUENCE</scope>
</reference>
<feature type="transmembrane region" description="Helical" evidence="4">
    <location>
        <begin position="90"/>
        <end position="111"/>
    </location>
</feature>
<evidence type="ECO:0000256" key="2">
    <source>
        <dbReference type="ARBA" id="ARBA00023125"/>
    </source>
</evidence>
<dbReference type="Gene3D" id="1.10.10.10">
    <property type="entry name" value="Winged helix-like DNA-binding domain superfamily/Winged helix DNA-binding domain"/>
    <property type="match status" value="1"/>
</dbReference>
<dbReference type="SMART" id="SM00421">
    <property type="entry name" value="HTH_LUXR"/>
    <property type="match status" value="1"/>
</dbReference>
<keyword evidence="1" id="KW-0805">Transcription regulation</keyword>
<dbReference type="GO" id="GO:0003677">
    <property type="term" value="F:DNA binding"/>
    <property type="evidence" value="ECO:0007669"/>
    <property type="project" value="UniProtKB-KW"/>
</dbReference>
<dbReference type="EMBL" id="JQ844169">
    <property type="protein sequence ID" value="AGS51744.1"/>
    <property type="molecule type" value="Genomic_DNA"/>
</dbReference>
<dbReference type="GO" id="GO:0006355">
    <property type="term" value="P:regulation of DNA-templated transcription"/>
    <property type="evidence" value="ECO:0007669"/>
    <property type="project" value="InterPro"/>
</dbReference>
<dbReference type="PANTHER" id="PTHR44688">
    <property type="entry name" value="DNA-BINDING TRANSCRIPTIONAL ACTIVATOR DEVR_DOSR"/>
    <property type="match status" value="1"/>
</dbReference>
<protein>
    <recommendedName>
        <fullName evidence="5">HTH luxR-type domain-containing protein</fullName>
    </recommendedName>
</protein>
<dbReference type="SUPFAM" id="SSF46894">
    <property type="entry name" value="C-terminal effector domain of the bipartite response regulators"/>
    <property type="match status" value="1"/>
</dbReference>
<evidence type="ECO:0000256" key="4">
    <source>
        <dbReference type="SAM" id="Phobius"/>
    </source>
</evidence>
<keyword evidence="3" id="KW-0804">Transcription</keyword>
<dbReference type="CDD" id="cd06170">
    <property type="entry name" value="LuxR_C_like"/>
    <property type="match status" value="1"/>
</dbReference>
<keyword evidence="4" id="KW-0472">Membrane</keyword>
<dbReference type="PANTHER" id="PTHR44688:SF16">
    <property type="entry name" value="DNA-BINDING TRANSCRIPTIONAL ACTIVATOR DEVR_DOSR"/>
    <property type="match status" value="1"/>
</dbReference>
<keyword evidence="4" id="KW-1133">Transmembrane helix</keyword>
<name>A0A806KAZ9_9BACT</name>
<dbReference type="AlphaFoldDB" id="A0A806KAZ9"/>
<accession>A0A806KAZ9</accession>
<feature type="domain" description="HTH luxR-type" evidence="5">
    <location>
        <begin position="9"/>
        <end position="66"/>
    </location>
</feature>
<dbReference type="InterPro" id="IPR036388">
    <property type="entry name" value="WH-like_DNA-bd_sf"/>
</dbReference>
<evidence type="ECO:0000313" key="6">
    <source>
        <dbReference type="EMBL" id="AGS51744.1"/>
    </source>
</evidence>
<dbReference type="InterPro" id="IPR016032">
    <property type="entry name" value="Sig_transdc_resp-reg_C-effctor"/>
</dbReference>
<sequence length="285" mass="32363">MENIKTEKTNELTPSEQKICDMLLGGNTPKEIAFSLNIAYNTVKTHQKNIYRKLGVNNFHGLLVKFKTDGDTSVREPSVKNKNPRLIIKILISAAALAVIITVSVLLLFQWKEKNTVNVRTWYAISDENSTIRVSRTNEKIDGKTRDCVTISGVLYDDKNCVMTPLGYDGWGAPFAGAYGTPDDTTLQNLRTMKSFSMKVMGDGNEYFFRLPTMETIEGDHWLYVFPTVKDEIITVSAAVLDDFNRLGWSGNDVEFIQNNIMFFQIQAVNPGPYKLKFWDIKLHR</sequence>
<dbReference type="InterPro" id="IPR000792">
    <property type="entry name" value="Tscrpt_reg_LuxR_C"/>
</dbReference>
<organism evidence="6">
    <name type="scientific">uncultured bacterium contig00037</name>
    <dbReference type="NCBI Taxonomy" id="1181525"/>
    <lineage>
        <taxon>Bacteria</taxon>
        <taxon>environmental samples</taxon>
    </lineage>
</organism>
<evidence type="ECO:0000256" key="1">
    <source>
        <dbReference type="ARBA" id="ARBA00023015"/>
    </source>
</evidence>
<dbReference type="Pfam" id="PF00196">
    <property type="entry name" value="GerE"/>
    <property type="match status" value="1"/>
</dbReference>
<keyword evidence="2" id="KW-0238">DNA-binding</keyword>
<proteinExistence type="predicted"/>